<evidence type="ECO:0000313" key="2">
    <source>
        <dbReference type="Proteomes" id="UP000280825"/>
    </source>
</evidence>
<dbReference type="Proteomes" id="UP000280825">
    <property type="component" value="Unassembled WGS sequence"/>
</dbReference>
<protein>
    <submittedName>
        <fullName evidence="1">(2Fe-2S) ferredoxin domain-containing protein</fullName>
    </submittedName>
</protein>
<keyword evidence="2" id="KW-1185">Reference proteome</keyword>
<dbReference type="EMBL" id="RYDJ01000248">
    <property type="protein sequence ID" value="RTY94856.1"/>
    <property type="molecule type" value="Genomic_DNA"/>
</dbReference>
<dbReference type="SUPFAM" id="SSF52833">
    <property type="entry name" value="Thioredoxin-like"/>
    <property type="match status" value="1"/>
</dbReference>
<gene>
    <name evidence="1" type="ORF">EKL98_17080</name>
</gene>
<accession>A0A432C504</accession>
<organism evidence="1 2">
    <name type="scientific">Flavobacterium bomense</name>
    <dbReference type="NCBI Taxonomy" id="2497483"/>
    <lineage>
        <taxon>Bacteria</taxon>
        <taxon>Pseudomonadati</taxon>
        <taxon>Bacteroidota</taxon>
        <taxon>Flavobacteriia</taxon>
        <taxon>Flavobacteriales</taxon>
        <taxon>Flavobacteriaceae</taxon>
        <taxon>Flavobacterium</taxon>
    </lineage>
</organism>
<sequence length="130" mass="14521">METIKSVADLHKTRTSILEAKQKQIVENDNKKLVEIKVAMATCGIASGAKAVMDFFIEELPKRNIVANVKQTGCMGYCYAEPTLEITIQDEKPVVFGYVDLKKADEIIEKFIKKGELVDGIIPIKYELAN</sequence>
<dbReference type="AlphaFoldDB" id="A0A432C504"/>
<dbReference type="RefSeq" id="WP_126563247.1">
    <property type="nucleotide sequence ID" value="NZ_RYDJ01000248.1"/>
</dbReference>
<proteinExistence type="predicted"/>
<name>A0A432C504_9FLAO</name>
<evidence type="ECO:0000313" key="1">
    <source>
        <dbReference type="EMBL" id="RTY94856.1"/>
    </source>
</evidence>
<reference evidence="1 2" key="1">
    <citation type="submission" date="2018-12" db="EMBL/GenBank/DDBJ databases">
        <title>Flavobacterium sp. nov., isolated from glacier ice.</title>
        <authorList>
            <person name="Liu Q."/>
            <person name="Xin Y.-H."/>
        </authorList>
    </citation>
    <scope>NUCLEOTIDE SEQUENCE [LARGE SCALE GENOMIC DNA]</scope>
    <source>
        <strain evidence="1 2">RB1N8</strain>
    </source>
</reference>
<dbReference type="InterPro" id="IPR036249">
    <property type="entry name" value="Thioredoxin-like_sf"/>
</dbReference>
<dbReference type="Gene3D" id="3.40.30.10">
    <property type="entry name" value="Glutaredoxin"/>
    <property type="match status" value="1"/>
</dbReference>
<dbReference type="CDD" id="cd02980">
    <property type="entry name" value="TRX_Fd_family"/>
    <property type="match status" value="1"/>
</dbReference>
<comment type="caution">
    <text evidence="1">The sequence shown here is derived from an EMBL/GenBank/DDBJ whole genome shotgun (WGS) entry which is preliminary data.</text>
</comment>